<protein>
    <recommendedName>
        <fullName evidence="6">Phosphoinositide phosphatase SAC9</fullName>
    </recommendedName>
</protein>
<evidence type="ECO:0000313" key="5">
    <source>
        <dbReference type="Proteomes" id="UP001141253"/>
    </source>
</evidence>
<dbReference type="InterPro" id="IPR057553">
    <property type="entry name" value="SAC9_GBDL_2nd"/>
</dbReference>
<evidence type="ECO:0008006" key="6">
    <source>
        <dbReference type="Google" id="ProtNLM"/>
    </source>
</evidence>
<reference evidence="4" key="1">
    <citation type="submission" date="2022-10" db="EMBL/GenBank/DDBJ databases">
        <authorList>
            <person name="Hyden B.L."/>
            <person name="Feng K."/>
            <person name="Yates T."/>
            <person name="Jawdy S."/>
            <person name="Smart L.B."/>
            <person name="Muchero W."/>
        </authorList>
    </citation>
    <scope>NUCLEOTIDE SEQUENCE</scope>
    <source>
        <tissue evidence="4">Shoot tip</tissue>
    </source>
</reference>
<name>A0ABQ9AVL3_9ROSI</name>
<dbReference type="Pfam" id="PF24791">
    <property type="entry name" value="SAC9_C8D"/>
    <property type="match status" value="1"/>
</dbReference>
<keyword evidence="5" id="KW-1185">Reference proteome</keyword>
<feature type="domain" description="SAC9 second GBDL" evidence="2">
    <location>
        <begin position="237"/>
        <end position="436"/>
    </location>
</feature>
<proteinExistence type="predicted"/>
<gene>
    <name evidence="4" type="ORF">OIU77_004792</name>
</gene>
<dbReference type="Pfam" id="PF24789">
    <property type="entry name" value="SAC9_GBDL_2nd"/>
    <property type="match status" value="1"/>
</dbReference>
<evidence type="ECO:0000259" key="3">
    <source>
        <dbReference type="Pfam" id="PF24791"/>
    </source>
</evidence>
<dbReference type="InterPro" id="IPR057554">
    <property type="entry name" value="SAC9_C"/>
</dbReference>
<dbReference type="EMBL" id="JAPFFI010000015">
    <property type="protein sequence ID" value="KAJ6360839.1"/>
    <property type="molecule type" value="Genomic_DNA"/>
</dbReference>
<dbReference type="PANTHER" id="PTHR46817">
    <property type="entry name" value="PHOSPHOINOSITIDE PHOSPHATASE SAC9-RELATED"/>
    <property type="match status" value="1"/>
</dbReference>
<feature type="domain" description="SAC9 C-terminal" evidence="1">
    <location>
        <begin position="463"/>
        <end position="637"/>
    </location>
</feature>
<dbReference type="InterPro" id="IPR057557">
    <property type="entry name" value="SAC9_C8D"/>
</dbReference>
<reference evidence="4" key="2">
    <citation type="journal article" date="2023" name="Int. J. Mol. Sci.">
        <title>De Novo Assembly and Annotation of 11 Diverse Shrub Willow (Salix) Genomes Reveals Novel Gene Organization in Sex-Linked Regions.</title>
        <authorList>
            <person name="Hyden B."/>
            <person name="Feng K."/>
            <person name="Yates T.B."/>
            <person name="Jawdy S."/>
            <person name="Cereghino C."/>
            <person name="Smart L.B."/>
            <person name="Muchero W."/>
        </authorList>
    </citation>
    <scope>NUCLEOTIDE SEQUENCE</scope>
    <source>
        <tissue evidence="4">Shoot tip</tissue>
    </source>
</reference>
<dbReference type="PANTHER" id="PTHR46817:SF1">
    <property type="entry name" value="SAC DOMAIN-CONTAINING PROTEIN"/>
    <property type="match status" value="1"/>
</dbReference>
<evidence type="ECO:0000259" key="1">
    <source>
        <dbReference type="Pfam" id="PF24765"/>
    </source>
</evidence>
<feature type="domain" description="SAC9 C8D" evidence="3">
    <location>
        <begin position="85"/>
        <end position="175"/>
    </location>
</feature>
<accession>A0ABQ9AVL3</accession>
<evidence type="ECO:0000259" key="2">
    <source>
        <dbReference type="Pfam" id="PF24789"/>
    </source>
</evidence>
<dbReference type="Pfam" id="PF24765">
    <property type="entry name" value="SAC9_C"/>
    <property type="match status" value="1"/>
</dbReference>
<organism evidence="4 5">
    <name type="scientific">Salix suchowensis</name>
    <dbReference type="NCBI Taxonomy" id="1278906"/>
    <lineage>
        <taxon>Eukaryota</taxon>
        <taxon>Viridiplantae</taxon>
        <taxon>Streptophyta</taxon>
        <taxon>Embryophyta</taxon>
        <taxon>Tracheophyta</taxon>
        <taxon>Spermatophyta</taxon>
        <taxon>Magnoliopsida</taxon>
        <taxon>eudicotyledons</taxon>
        <taxon>Gunneridae</taxon>
        <taxon>Pentapetalae</taxon>
        <taxon>rosids</taxon>
        <taxon>fabids</taxon>
        <taxon>Malpighiales</taxon>
        <taxon>Salicaceae</taxon>
        <taxon>Saliceae</taxon>
        <taxon>Salix</taxon>
    </lineage>
</organism>
<dbReference type="Proteomes" id="UP001141253">
    <property type="component" value="Chromosome 13"/>
</dbReference>
<comment type="caution">
    <text evidence="4">The sequence shown here is derived from an EMBL/GenBank/DDBJ whole genome shotgun (WGS) entry which is preliminary data.</text>
</comment>
<sequence length="637" mass="70096">MRLEIERLRLNLSAAERDRALLPFGIDPAMINPNDLMDESYVDRLCKASNNLAMLGQASLEDKFNGSIGLGTVDNNVVDFWNVSGIGDHCSGGMCEVRAEITAPAFAPSAASFVGASESILMCSGCKRKVCKVCCAGRGALLLNNSGEVDSSTNRSIILDSVVCKQCCSDIVLHALILDYVRVLISLRRRDRSNKAAYKALDQVVGFSLRDFALEKSRSSNHQQTVRILHHLLSGLESLAEFPFASFLHPVETATDSAPFLSLLSPLSSGSRQSYWKAPPNVTSVEFVIVLGTLSDVSGVILLVSPCGYSVTDAPTVQIWASNKIQKEERSCMGKWDVQSLATSSSEILGPEKLGAEDKVPRHVKFTFKNPVRCRIIWITLQLKRPGSSSVNFEKDFNLLSLDENPFAQANRRASFSGAVENDPCLHARRILVAGAPVKNEMGLTSQSPDQMKFNSWLDRAPQLNRFKVPIEVEKLFDNDLVLEQYLLPASPSLDGFRLDAFSAIKPRVSHSSYSDIDIWDTSVTFLEDRHISPAVLFIQVSALQEPNSMVIVGEYRLPEAKGGTAMYFDFPRQIQTRMVSFKLLGDVAAFTDDPAEVDESSTRTLLAAGLSLANRVKLYYFADPYELGKWASLSAI</sequence>
<evidence type="ECO:0000313" key="4">
    <source>
        <dbReference type="EMBL" id="KAJ6360839.1"/>
    </source>
</evidence>